<dbReference type="EMBL" id="JBHRYB010000005">
    <property type="protein sequence ID" value="MFC3680113.1"/>
    <property type="molecule type" value="Genomic_DNA"/>
</dbReference>
<protein>
    <submittedName>
        <fullName evidence="1">Type VI secretion system baseplate subunit TssG</fullName>
    </submittedName>
</protein>
<accession>A0ABV7VVN3</accession>
<dbReference type="PANTHER" id="PTHR35564:SF3">
    <property type="entry name" value="TYPE VI SECRETION SYSTEM BASEPLATE SUBUNIT TSSG"/>
    <property type="match status" value="1"/>
</dbReference>
<keyword evidence="2" id="KW-1185">Reference proteome</keyword>
<evidence type="ECO:0000313" key="1">
    <source>
        <dbReference type="EMBL" id="MFC3680113.1"/>
    </source>
</evidence>
<dbReference type="InterPro" id="IPR010732">
    <property type="entry name" value="T6SS_TssG-like"/>
</dbReference>
<dbReference type="PANTHER" id="PTHR35564">
    <property type="match status" value="1"/>
</dbReference>
<dbReference type="Proteomes" id="UP001595722">
    <property type="component" value="Unassembled WGS sequence"/>
</dbReference>
<evidence type="ECO:0000313" key="2">
    <source>
        <dbReference type="Proteomes" id="UP001595722"/>
    </source>
</evidence>
<name>A0ABV7VVN3_9GAMM</name>
<dbReference type="Pfam" id="PF06996">
    <property type="entry name" value="T6SS_TssG"/>
    <property type="match status" value="1"/>
</dbReference>
<dbReference type="RefSeq" id="WP_376865959.1">
    <property type="nucleotide sequence ID" value="NZ_JBHRYB010000005.1"/>
</dbReference>
<proteinExistence type="predicted"/>
<gene>
    <name evidence="1" type="primary">tssG</name>
    <name evidence="1" type="ORF">ACFOMG_08330</name>
</gene>
<comment type="caution">
    <text evidence="1">The sequence shown here is derived from an EMBL/GenBank/DDBJ whole genome shotgun (WGS) entry which is preliminary data.</text>
</comment>
<sequence>MAVELSSELAELENDILRQPQEYEFFQAYRILSKINEKYPVSARRPPRIISVRPELGLGYSETDVSSVFPLEKDNGYEIVTQISGLYGLSSPLPDFYNEELLDNEWEEIHAPREFLDIVHSQLLPKLYHAWSLFKLNFNTFEHDRDSYWHMLYSLLGLVDSENDPLLAKLKLRYFGLFSKTERSSGGIKVIAEDFLGIRNISIEEFVMRSVRIPESLQLQLGSCNHCLGDDAHLGNQIQDQNGCFRIHTGPLSEEKYRDITDKPSTLSTLSRLLSSYIRLPLTFDIVFQVDSASVPLTVGKQWHQLGVDSYLYDTTQAQPTRTIVHALA</sequence>
<organism evidence="1 2">
    <name type="scientific">Bacterioplanoides pacificum</name>
    <dbReference type="NCBI Taxonomy" id="1171596"/>
    <lineage>
        <taxon>Bacteria</taxon>
        <taxon>Pseudomonadati</taxon>
        <taxon>Pseudomonadota</taxon>
        <taxon>Gammaproteobacteria</taxon>
        <taxon>Oceanospirillales</taxon>
        <taxon>Oceanospirillaceae</taxon>
        <taxon>Bacterioplanoides</taxon>
    </lineage>
</organism>
<dbReference type="NCBIfam" id="TIGR03347">
    <property type="entry name" value="VI_chp_1"/>
    <property type="match status" value="1"/>
</dbReference>
<reference evidence="2" key="1">
    <citation type="journal article" date="2019" name="Int. J. Syst. Evol. Microbiol.">
        <title>The Global Catalogue of Microorganisms (GCM) 10K type strain sequencing project: providing services to taxonomists for standard genome sequencing and annotation.</title>
        <authorList>
            <consortium name="The Broad Institute Genomics Platform"/>
            <consortium name="The Broad Institute Genome Sequencing Center for Infectious Disease"/>
            <person name="Wu L."/>
            <person name="Ma J."/>
        </authorList>
    </citation>
    <scope>NUCLEOTIDE SEQUENCE [LARGE SCALE GENOMIC DNA]</scope>
    <source>
        <strain evidence="2">KCTC 42424</strain>
    </source>
</reference>